<dbReference type="EMBL" id="LRGB01003056">
    <property type="protein sequence ID" value="KZS04806.1"/>
    <property type="molecule type" value="Genomic_DNA"/>
</dbReference>
<dbReference type="EMBL" id="GDIQ01036822">
    <property type="protein sequence ID" value="JAN57915.1"/>
    <property type="molecule type" value="Transcribed_RNA"/>
</dbReference>
<name>A0A0P6EA41_9CRUS</name>
<protein>
    <submittedName>
        <fullName evidence="6">Epidermal retinol dehydrogenase 2</fullName>
    </submittedName>
    <submittedName>
        <fullName evidence="5">Short-chain dehydrogenase/reductase family 16C</fullName>
    </submittedName>
</protein>
<dbReference type="Gene3D" id="3.40.50.720">
    <property type="entry name" value="NAD(P)-binding Rossmann-like Domain"/>
    <property type="match status" value="1"/>
</dbReference>
<keyword evidence="3" id="KW-0520">NAD</keyword>
<evidence type="ECO:0000256" key="2">
    <source>
        <dbReference type="ARBA" id="ARBA00023002"/>
    </source>
</evidence>
<evidence type="ECO:0000313" key="6">
    <source>
        <dbReference type="EMBL" id="KZS04806.1"/>
    </source>
</evidence>
<dbReference type="Pfam" id="PF00106">
    <property type="entry name" value="adh_short"/>
    <property type="match status" value="1"/>
</dbReference>
<dbReference type="OrthoDB" id="10253736at2759"/>
<sequence length="305" mass="33439">MLTIILETIYNLVMLFYYIGEAFVMKFIPTKFRTKDISGQVALVTGAGGGIGRLIALGLSNLGCVVVCWDIAKQANEETARLIKLSKGQVFAYQVDLTKREDIYRAAERVKKDVGKVTILVNNAGVVTGKAILECSDELIQRTFDVNILAHFWTVKSFLPDMIMQDQGHIVTIASLAGFSGCNRMVDYCASKFAAVGFDESLRTELAVEGRKGVKTTVICPFFVKTPLFAGIKSKVLPVLEPETVANETITAILTEEPMCLIPSRLSVLIALKSLLPIKALISSYKAFGLDETMNAFEGSKTKYN</sequence>
<evidence type="ECO:0000313" key="5">
    <source>
        <dbReference type="EMBL" id="JAN14724.1"/>
    </source>
</evidence>
<evidence type="ECO:0000256" key="3">
    <source>
        <dbReference type="ARBA" id="ARBA00023027"/>
    </source>
</evidence>
<dbReference type="PRINTS" id="PR00080">
    <property type="entry name" value="SDRFAMILY"/>
</dbReference>
<dbReference type="InterPro" id="IPR002347">
    <property type="entry name" value="SDR_fam"/>
</dbReference>
<dbReference type="Proteomes" id="UP000076858">
    <property type="component" value="Unassembled WGS sequence"/>
</dbReference>
<dbReference type="PRINTS" id="PR00081">
    <property type="entry name" value="GDHRDH"/>
</dbReference>
<evidence type="ECO:0000256" key="4">
    <source>
        <dbReference type="RuleBase" id="RU000363"/>
    </source>
</evidence>
<comment type="similarity">
    <text evidence="1 4">Belongs to the short-chain dehydrogenases/reductases (SDR) family.</text>
</comment>
<evidence type="ECO:0000256" key="1">
    <source>
        <dbReference type="ARBA" id="ARBA00006484"/>
    </source>
</evidence>
<dbReference type="FunFam" id="3.40.50.720:FF:000202">
    <property type="entry name" value="Short-chain dehydrogenase/reductase family 16C member 6"/>
    <property type="match status" value="1"/>
</dbReference>
<dbReference type="AlphaFoldDB" id="A0A0P6EA41"/>
<dbReference type="PANTHER" id="PTHR24322">
    <property type="entry name" value="PKSB"/>
    <property type="match status" value="1"/>
</dbReference>
<gene>
    <name evidence="6" type="ORF">APZ42_032135</name>
</gene>
<dbReference type="CDD" id="cd05339">
    <property type="entry name" value="17beta-HSDXI-like_SDR_c"/>
    <property type="match status" value="1"/>
</dbReference>
<proteinExistence type="inferred from homology"/>
<dbReference type="STRING" id="35525.A0A0P6EA41"/>
<organism evidence="5">
    <name type="scientific">Daphnia magna</name>
    <dbReference type="NCBI Taxonomy" id="35525"/>
    <lineage>
        <taxon>Eukaryota</taxon>
        <taxon>Metazoa</taxon>
        <taxon>Ecdysozoa</taxon>
        <taxon>Arthropoda</taxon>
        <taxon>Crustacea</taxon>
        <taxon>Branchiopoda</taxon>
        <taxon>Diplostraca</taxon>
        <taxon>Cladocera</taxon>
        <taxon>Anomopoda</taxon>
        <taxon>Daphniidae</taxon>
        <taxon>Daphnia</taxon>
    </lineage>
</organism>
<evidence type="ECO:0000313" key="7">
    <source>
        <dbReference type="Proteomes" id="UP000076858"/>
    </source>
</evidence>
<keyword evidence="2" id="KW-0560">Oxidoreductase</keyword>
<dbReference type="EMBL" id="GDIQ01080013">
    <property type="protein sequence ID" value="JAN14724.1"/>
    <property type="molecule type" value="Transcribed_RNA"/>
</dbReference>
<dbReference type="InterPro" id="IPR036291">
    <property type="entry name" value="NAD(P)-bd_dom_sf"/>
</dbReference>
<reference evidence="5" key="1">
    <citation type="submission" date="2015-10" db="EMBL/GenBank/DDBJ databases">
        <title>EvidentialGene: Evidence-directed Construction of Complete mRNA Transcriptomes without Genomes.</title>
        <authorList>
            <person name="Gilbert D.G."/>
        </authorList>
    </citation>
    <scope>NUCLEOTIDE SEQUENCE</scope>
</reference>
<dbReference type="GO" id="GO:0016616">
    <property type="term" value="F:oxidoreductase activity, acting on the CH-OH group of donors, NAD or NADP as acceptor"/>
    <property type="evidence" value="ECO:0007669"/>
    <property type="project" value="TreeGrafter"/>
</dbReference>
<dbReference type="PANTHER" id="PTHR24322:SF748">
    <property type="entry name" value="FI23927P1-RELATED"/>
    <property type="match status" value="1"/>
</dbReference>
<dbReference type="SUPFAM" id="SSF51735">
    <property type="entry name" value="NAD(P)-binding Rossmann-fold domains"/>
    <property type="match status" value="1"/>
</dbReference>
<keyword evidence="7" id="KW-1185">Reference proteome</keyword>
<dbReference type="GO" id="GO:0005811">
    <property type="term" value="C:lipid droplet"/>
    <property type="evidence" value="ECO:0007669"/>
    <property type="project" value="TreeGrafter"/>
</dbReference>
<accession>A0A0P6EA41</accession>
<reference evidence="6 7" key="2">
    <citation type="submission" date="2016-03" db="EMBL/GenBank/DDBJ databases">
        <title>EvidentialGene: Evidence-directed Construction of Genes on Genomes.</title>
        <authorList>
            <person name="Gilbert D.G."/>
            <person name="Choi J.-H."/>
            <person name="Mockaitis K."/>
            <person name="Colbourne J."/>
            <person name="Pfrender M."/>
        </authorList>
    </citation>
    <scope>NUCLEOTIDE SEQUENCE [LARGE SCALE GENOMIC DNA]</scope>
    <source>
        <strain evidence="6 7">Xinb3</strain>
        <tissue evidence="6">Complete organism</tissue>
    </source>
</reference>